<evidence type="ECO:0000313" key="2">
    <source>
        <dbReference type="Proteomes" id="UP000192727"/>
    </source>
</evidence>
<sequence length="30" mass="3545">MYNANNKGVGYTDINRGYWAKHRLTFGRIK</sequence>
<dbReference type="AlphaFoldDB" id="A0A1V0UUE9"/>
<reference evidence="1 2" key="1">
    <citation type="submission" date="2017-03" db="EMBL/GenBank/DDBJ databases">
        <title>Paenibacillus larvae genome sequencing.</title>
        <authorList>
            <person name="Dingman D.W."/>
        </authorList>
    </citation>
    <scope>NUCLEOTIDE SEQUENCE [LARGE SCALE GENOMIC DNA]</scope>
    <source>
        <strain evidence="1 2">SAG 10367</strain>
    </source>
</reference>
<organism evidence="1 2">
    <name type="scientific">Paenibacillus larvae subsp. pulvifaciens</name>
    <dbReference type="NCBI Taxonomy" id="1477"/>
    <lineage>
        <taxon>Bacteria</taxon>
        <taxon>Bacillati</taxon>
        <taxon>Bacillota</taxon>
        <taxon>Bacilli</taxon>
        <taxon>Bacillales</taxon>
        <taxon>Paenibacillaceae</taxon>
        <taxon>Paenibacillus</taxon>
    </lineage>
</organism>
<proteinExistence type="predicted"/>
<name>A0A1V0UUE9_9BACL</name>
<dbReference type="Proteomes" id="UP000192727">
    <property type="component" value="Chromosome"/>
</dbReference>
<protein>
    <submittedName>
        <fullName evidence="1">Uncharacterized protein</fullName>
    </submittedName>
</protein>
<evidence type="ECO:0000313" key="1">
    <source>
        <dbReference type="EMBL" id="ARF68766.1"/>
    </source>
</evidence>
<gene>
    <name evidence="1" type="ORF">B7C51_14630</name>
</gene>
<dbReference type="EMBL" id="CP020557">
    <property type="protein sequence ID" value="ARF68766.1"/>
    <property type="molecule type" value="Genomic_DNA"/>
</dbReference>
<accession>A0A1V0UUE9</accession>